<evidence type="ECO:0000313" key="2">
    <source>
        <dbReference type="Proteomes" id="UP000503264"/>
    </source>
</evidence>
<name>A0A6G5QH84_9BACT</name>
<accession>A0A6G5QH84</accession>
<dbReference type="AlphaFoldDB" id="A0A6G5QH84"/>
<organism evidence="1 2">
    <name type="scientific">Campylobacter mucosalis CCUG 21559</name>
    <dbReference type="NCBI Taxonomy" id="1032067"/>
    <lineage>
        <taxon>Bacteria</taxon>
        <taxon>Pseudomonadati</taxon>
        <taxon>Campylobacterota</taxon>
        <taxon>Epsilonproteobacteria</taxon>
        <taxon>Campylobacterales</taxon>
        <taxon>Campylobacteraceae</taxon>
        <taxon>Campylobacter</taxon>
    </lineage>
</organism>
<gene>
    <name evidence="1" type="ORF">CMUC_1163</name>
</gene>
<evidence type="ECO:0000313" key="1">
    <source>
        <dbReference type="EMBL" id="QCD44937.1"/>
    </source>
</evidence>
<keyword evidence="2" id="KW-1185">Reference proteome</keyword>
<protein>
    <submittedName>
        <fullName evidence="1">Uncharacterized protein</fullName>
    </submittedName>
</protein>
<proteinExistence type="predicted"/>
<dbReference type="Proteomes" id="UP000503264">
    <property type="component" value="Chromosome"/>
</dbReference>
<dbReference type="EMBL" id="CP012542">
    <property type="protein sequence ID" value="QCD44937.1"/>
    <property type="molecule type" value="Genomic_DNA"/>
</dbReference>
<reference evidence="1 2" key="1">
    <citation type="submission" date="2016-07" db="EMBL/GenBank/DDBJ databases">
        <title>Comparative genomics of the Campylobacter concisus group.</title>
        <authorList>
            <person name="Miller W.G."/>
            <person name="Yee E."/>
            <person name="Chapman M.H."/>
            <person name="Huynh S."/>
            <person name="Bono J.L."/>
            <person name="On S.L.W."/>
            <person name="StLeger J."/>
            <person name="Foster G."/>
            <person name="Parker C.T."/>
        </authorList>
    </citation>
    <scope>NUCLEOTIDE SEQUENCE [LARGE SCALE GENOMIC DNA]</scope>
    <source>
        <strain evidence="1 2">CCUG 21559</strain>
    </source>
</reference>
<sequence length="60" mass="6450">MLRLIFSTIRNIGLGVFVNGTFALQFADGEVKAYWAIAEGIAVMLLAGYAELKAKGANDE</sequence>